<evidence type="ECO:0000256" key="1">
    <source>
        <dbReference type="PIRSR" id="PIRSR012565-1"/>
    </source>
</evidence>
<dbReference type="GeneID" id="76044471"/>
<evidence type="ECO:0000256" key="2">
    <source>
        <dbReference type="SAM" id="MobiDB-lite"/>
    </source>
</evidence>
<dbReference type="PATRIC" id="fig|319653.3.peg.1468"/>
<evidence type="ECO:0000313" key="4">
    <source>
        <dbReference type="EMBL" id="SER93016.1"/>
    </source>
</evidence>
<reference evidence="3 5" key="1">
    <citation type="journal article" date="2015" name="Genome Announc.">
        <title>Expanding the biotechnology potential of lactobacilli through comparative genomics of 213 strains and associated genera.</title>
        <authorList>
            <person name="Sun Z."/>
            <person name="Harris H.M."/>
            <person name="McCann A."/>
            <person name="Guo C."/>
            <person name="Argimon S."/>
            <person name="Zhang W."/>
            <person name="Yang X."/>
            <person name="Jeffery I.B."/>
            <person name="Cooney J.C."/>
            <person name="Kagawa T.F."/>
            <person name="Liu W."/>
            <person name="Song Y."/>
            <person name="Salvetti E."/>
            <person name="Wrobel A."/>
            <person name="Rasinkangas P."/>
            <person name="Parkhill J."/>
            <person name="Rea M.C."/>
            <person name="O'Sullivan O."/>
            <person name="Ritari J."/>
            <person name="Douillard F.P."/>
            <person name="Paul Ross R."/>
            <person name="Yang R."/>
            <person name="Briner A.E."/>
            <person name="Felis G.E."/>
            <person name="de Vos W.M."/>
            <person name="Barrangou R."/>
            <person name="Klaenhammer T.R."/>
            <person name="Caufield P.W."/>
            <person name="Cui Y."/>
            <person name="Zhang H."/>
            <person name="O'Toole P.W."/>
        </authorList>
    </citation>
    <scope>NUCLEOTIDE SEQUENCE [LARGE SCALE GENOMIC DNA]</scope>
    <source>
        <strain evidence="3 5">DSM 22301</strain>
    </source>
</reference>
<accession>A0A0R2K594</accession>
<dbReference type="OrthoDB" id="1650379at2"/>
<organism evidence="3 5">
    <name type="scientific">Pediococcus ethanolidurans</name>
    <dbReference type="NCBI Taxonomy" id="319653"/>
    <lineage>
        <taxon>Bacteria</taxon>
        <taxon>Bacillati</taxon>
        <taxon>Bacillota</taxon>
        <taxon>Bacilli</taxon>
        <taxon>Lactobacillales</taxon>
        <taxon>Lactobacillaceae</taxon>
        <taxon>Pediococcus</taxon>
    </lineage>
</organism>
<dbReference type="Pfam" id="PF06265">
    <property type="entry name" value="YutD-like"/>
    <property type="match status" value="1"/>
</dbReference>
<keyword evidence="1" id="KW-1015">Disulfide bond</keyword>
<proteinExistence type="predicted"/>
<reference evidence="4 6" key="2">
    <citation type="submission" date="2016-10" db="EMBL/GenBank/DDBJ databases">
        <authorList>
            <person name="Varghese N."/>
            <person name="Submissions S."/>
        </authorList>
    </citation>
    <scope>NUCLEOTIDE SEQUENCE [LARGE SCALE GENOMIC DNA]</scope>
    <source>
        <strain evidence="4 6">CGMCC 1.3889</strain>
    </source>
</reference>
<gene>
    <name evidence="3" type="ORF">IV87_GL001445</name>
    <name evidence="4" type="ORF">SAMN04487973_1295</name>
</gene>
<protein>
    <submittedName>
        <fullName evidence="4">Uncharacterized protein YutD</fullName>
    </submittedName>
</protein>
<dbReference type="RefSeq" id="WP_057807912.1">
    <property type="nucleotide sequence ID" value="NZ_BJYP01000048.1"/>
</dbReference>
<feature type="disulfide bond" evidence="1">
    <location>
        <begin position="106"/>
        <end position="110"/>
    </location>
</feature>
<dbReference type="STRING" id="319653.SAMN04487973_1295"/>
<dbReference type="Proteomes" id="UP000182818">
    <property type="component" value="Unassembled WGS sequence"/>
</dbReference>
<dbReference type="EMBL" id="FOGK01000029">
    <property type="protein sequence ID" value="SER93016.1"/>
    <property type="molecule type" value="Genomic_DNA"/>
</dbReference>
<dbReference type="AlphaFoldDB" id="A0A0R2K594"/>
<dbReference type="InterPro" id="IPR038141">
    <property type="entry name" value="YutD-like_sf"/>
</dbReference>
<dbReference type="PIRSF" id="PIRSF012565">
    <property type="entry name" value="DUF1027"/>
    <property type="match status" value="1"/>
</dbReference>
<evidence type="ECO:0000313" key="3">
    <source>
        <dbReference type="EMBL" id="KRN81309.1"/>
    </source>
</evidence>
<feature type="region of interest" description="Disordered" evidence="2">
    <location>
        <begin position="126"/>
        <end position="197"/>
    </location>
</feature>
<comment type="caution">
    <text evidence="3">The sequence shown here is derived from an EMBL/GenBank/DDBJ whole genome shotgun (WGS) entry which is preliminary data.</text>
</comment>
<dbReference type="Gene3D" id="3.50.4.20">
    <property type="match status" value="1"/>
</dbReference>
<feature type="compositionally biased region" description="Basic residues" evidence="2">
    <location>
        <begin position="140"/>
        <end position="156"/>
    </location>
</feature>
<evidence type="ECO:0000313" key="5">
    <source>
        <dbReference type="Proteomes" id="UP000051749"/>
    </source>
</evidence>
<evidence type="ECO:0000313" key="6">
    <source>
        <dbReference type="Proteomes" id="UP000182818"/>
    </source>
</evidence>
<sequence length="197" mass="23206">MTTIKNKDASDEETKRRPVINTIDILDETNILINGHQYQLVANERDAFDREQLAERFSPVLSKYDYIVGDIGYEQLRLKGFFSDQDRNAKENEKQSAIQDYLLEFCNFGCAYFILRNLSVNKPAKKRSLRTRVASEKHKTSSAKSKKNNKRVRKFKEKPFIQEKVTKQNEKSVNQRKNKITEVHKRGKRTFTIRETR</sequence>
<feature type="compositionally biased region" description="Basic and acidic residues" evidence="2">
    <location>
        <begin position="157"/>
        <end position="170"/>
    </location>
</feature>
<dbReference type="Proteomes" id="UP000051749">
    <property type="component" value="Unassembled WGS sequence"/>
</dbReference>
<keyword evidence="6" id="KW-1185">Reference proteome</keyword>
<dbReference type="EMBL" id="JQBY01000033">
    <property type="protein sequence ID" value="KRN81309.1"/>
    <property type="molecule type" value="Genomic_DNA"/>
</dbReference>
<name>A0A0R2K594_9LACO</name>
<dbReference type="InterPro" id="IPR009370">
    <property type="entry name" value="YutD-like"/>
</dbReference>